<accession>F1Z9A3</accession>
<dbReference type="STRING" id="983920.Y88_0457"/>
<dbReference type="eggNOG" id="ENOG502Z7HY">
    <property type="taxonomic scope" value="Bacteria"/>
</dbReference>
<comment type="caution">
    <text evidence="1">The sequence shown here is derived from an EMBL/GenBank/DDBJ whole genome shotgun (WGS) entry which is preliminary data.</text>
</comment>
<dbReference type="Proteomes" id="UP000004728">
    <property type="component" value="Unassembled WGS sequence"/>
</dbReference>
<dbReference type="Pfam" id="PF05125">
    <property type="entry name" value="Phage_cap_P2"/>
    <property type="match status" value="1"/>
</dbReference>
<dbReference type="InParanoid" id="F1Z9A3"/>
<sequence>MKNTTRAKYQAFAQRIAELNNVENAYVGGADAVHFTPEPSVQQRLVERMQDSSAFLSMINVVPVEQLKGETLGLNVASPTASRANTDAGNRRVPVDPTGLDQFPYELAPTEFNILFKYNKLDMWAKFPNFEVLMRDAIIKRQALDRILIGFNGVSVDASFDPVADPTLKGMNIGWLQWMRANNPARVLSAGAKVAGKVTWGPTGADYVDLDALVWDAKMTLLPPWAREDPELVVVVGSDMLHDKYFPIINAPKDPMDRLATDVIMSTKRIGQLPAVRVPYMPTGKLMITRLDNLSIYYQEGHQRRMLRDEPQYNRVVDYQSSNEAYVVEDANFACMVENIAAVGVDEGVAA</sequence>
<gene>
    <name evidence="1" type="ORF">Y88_0457</name>
</gene>
<dbReference type="OrthoDB" id="5464529at2"/>
<proteinExistence type="predicted"/>
<dbReference type="HOGENOM" id="CLU_049296_1_0_5"/>
<keyword evidence="2" id="KW-1185">Reference proteome</keyword>
<dbReference type="RefSeq" id="WP_008066842.1">
    <property type="nucleotide sequence ID" value="NZ_AQWK01000002.1"/>
</dbReference>
<evidence type="ECO:0000313" key="2">
    <source>
        <dbReference type="Proteomes" id="UP000004728"/>
    </source>
</evidence>
<dbReference type="AlphaFoldDB" id="F1Z9A3"/>
<evidence type="ECO:0000313" key="1">
    <source>
        <dbReference type="EMBL" id="EGD58402.1"/>
    </source>
</evidence>
<protein>
    <submittedName>
        <fullName evidence="1">Major capsid protein</fullName>
    </submittedName>
</protein>
<name>F1Z9A3_9SPHN</name>
<organism evidence="1 2">
    <name type="scientific">Novosphingobium nitrogenifigens DSM 19370</name>
    <dbReference type="NCBI Taxonomy" id="983920"/>
    <lineage>
        <taxon>Bacteria</taxon>
        <taxon>Pseudomonadati</taxon>
        <taxon>Pseudomonadota</taxon>
        <taxon>Alphaproteobacteria</taxon>
        <taxon>Sphingomonadales</taxon>
        <taxon>Sphingomonadaceae</taxon>
        <taxon>Novosphingobium</taxon>
    </lineage>
</organism>
<dbReference type="InterPro" id="IPR006441">
    <property type="entry name" value="Phage_P2_GpN"/>
</dbReference>
<dbReference type="NCBIfam" id="TIGR01551">
    <property type="entry name" value="major_capsid_P2"/>
    <property type="match status" value="1"/>
</dbReference>
<dbReference type="EMBL" id="AEWJ01000041">
    <property type="protein sequence ID" value="EGD58402.1"/>
    <property type="molecule type" value="Genomic_DNA"/>
</dbReference>
<reference evidence="1 2" key="1">
    <citation type="journal article" date="2012" name="J. Bacteriol.">
        <title>Draft Genome Sequence of Novosphingobium nitrogenifigens Y88T.</title>
        <authorList>
            <person name="Strabala T.J."/>
            <person name="Macdonald L."/>
            <person name="Liu V."/>
            <person name="Smit A.M."/>
        </authorList>
    </citation>
    <scope>NUCLEOTIDE SEQUENCE [LARGE SCALE GENOMIC DNA]</scope>
    <source>
        <strain evidence="1 2">DSM 19370</strain>
    </source>
</reference>